<evidence type="ECO:0000313" key="1">
    <source>
        <dbReference type="EMBL" id="KAK3718902.1"/>
    </source>
</evidence>
<accession>A0ACC3NLS2</accession>
<gene>
    <name evidence="1" type="ORF">LTR37_004818</name>
</gene>
<reference evidence="1" key="1">
    <citation type="submission" date="2023-07" db="EMBL/GenBank/DDBJ databases">
        <title>Black Yeasts Isolated from many extreme environments.</title>
        <authorList>
            <person name="Coleine C."/>
            <person name="Stajich J.E."/>
            <person name="Selbmann L."/>
        </authorList>
    </citation>
    <scope>NUCLEOTIDE SEQUENCE</scope>
    <source>
        <strain evidence="1">CCFEE 5714</strain>
    </source>
</reference>
<sequence length="172" mass="18210">MSGLFTPRNVAIGAGVLGAIFVVPRTMSQITPNAPASNATNSDTMSTHGVQNIENRFSSAGGSKNHTPAAGTPMGSESNTTAHRQQESKGAGTPDFNKNHADQKDQRNQTGPEKVFNRTQLGSGGVVLTAYGVCPMWDAIVFEEHCIPPAKYGVVVCQRARKKEKQPGMAEA</sequence>
<comment type="caution">
    <text evidence="1">The sequence shown here is derived from an EMBL/GenBank/DDBJ whole genome shotgun (WGS) entry which is preliminary data.</text>
</comment>
<keyword evidence="2" id="KW-1185">Reference proteome</keyword>
<proteinExistence type="predicted"/>
<name>A0ACC3NLS2_9PEZI</name>
<evidence type="ECO:0000313" key="2">
    <source>
        <dbReference type="Proteomes" id="UP001281147"/>
    </source>
</evidence>
<dbReference type="Proteomes" id="UP001281147">
    <property type="component" value="Unassembled WGS sequence"/>
</dbReference>
<dbReference type="EMBL" id="JAUTXU010000029">
    <property type="protein sequence ID" value="KAK3718902.1"/>
    <property type="molecule type" value="Genomic_DNA"/>
</dbReference>
<protein>
    <submittedName>
        <fullName evidence="1">Uncharacterized protein</fullName>
    </submittedName>
</protein>
<organism evidence="1 2">
    <name type="scientific">Vermiconidia calcicola</name>
    <dbReference type="NCBI Taxonomy" id="1690605"/>
    <lineage>
        <taxon>Eukaryota</taxon>
        <taxon>Fungi</taxon>
        <taxon>Dikarya</taxon>
        <taxon>Ascomycota</taxon>
        <taxon>Pezizomycotina</taxon>
        <taxon>Dothideomycetes</taxon>
        <taxon>Dothideomycetidae</taxon>
        <taxon>Mycosphaerellales</taxon>
        <taxon>Extremaceae</taxon>
        <taxon>Vermiconidia</taxon>
    </lineage>
</organism>